<dbReference type="NCBIfam" id="TIGR02243">
    <property type="entry name" value="putative baseplate assembly protein"/>
    <property type="match status" value="1"/>
</dbReference>
<dbReference type="Proteomes" id="UP001057877">
    <property type="component" value="Chromosome"/>
</dbReference>
<keyword evidence="2" id="KW-1185">Reference proteome</keyword>
<evidence type="ECO:0000313" key="2">
    <source>
        <dbReference type="Proteomes" id="UP001057877"/>
    </source>
</evidence>
<proteinExistence type="predicted"/>
<organism evidence="1 2">
    <name type="scientific">Paenibacillus spongiae</name>
    <dbReference type="NCBI Taxonomy" id="2909671"/>
    <lineage>
        <taxon>Bacteria</taxon>
        <taxon>Bacillati</taxon>
        <taxon>Bacillota</taxon>
        <taxon>Bacilli</taxon>
        <taxon>Bacillales</taxon>
        <taxon>Paenibacillaceae</taxon>
        <taxon>Paenibacillus</taxon>
    </lineage>
</organism>
<name>A0ABY5SIA2_9BACL</name>
<dbReference type="RefSeq" id="WP_258389729.1">
    <property type="nucleotide sequence ID" value="NZ_CP091430.1"/>
</dbReference>
<dbReference type="EMBL" id="CP091430">
    <property type="protein sequence ID" value="UVI33676.1"/>
    <property type="molecule type" value="Genomic_DNA"/>
</dbReference>
<dbReference type="InterPro" id="IPR011749">
    <property type="entry name" value="CHP02243"/>
</dbReference>
<sequence length="661" mass="73131">MPNLDDQTYEQIVEDALKRISRYAPDWTDHNVHDPGITFLELFSWLTELQHYYLDQIRSENEIKYLQLLGQKPRAAQAANAAVTFTHRAGNDAPVLVPAHTQLTTHEGDVIFETVEPLLATAAQLRSIISFQPSGIADYSDANSRTGLHFASFGSKADVGSMLYLGFNHAFPKDETIPITFELYDRYPVVQNPVDGEDRCVWVSPSAEIAWEYYSSASGGTWAPLNIATDETLNLSFSGRVIFTAPNDPMQRTIGRLKENLYWIRARVMKAGYELPPKVERILLNTVPVIQRTSFHDENVGSSNGFPGQYFKLASFPVVPKSLKLQMLEQSGTDFEWTDWRQVDSLDASRPTDKHYVLQSDSGRILFGDGVNGAIPQAAQTKGDITIRASIYQSTLGVKGNVGAGTITQWLNPTSELRTLELRNEQPASGGTSHETIEAVQVRARQSLQKEHSAATSEDYETFALRTPGLRVARAKSIPLQDRNGKATPGVIMIVVVPYSEFANPVPSSGFLHTVCRHLQPLRLLTTKLRIVSPDYVRASVEAQISVQSGYHPDTAQQKTIEALLRYLHPLTGGNAGTGWPFGRPIYVSELYDVIKRTPGVDCVHRVSVSASGKGIKHNAEGSVIIPPHSLVFSEAHQIETVNADEDCKPRGGCHGEQRTK</sequence>
<reference evidence="1" key="1">
    <citation type="submission" date="2022-01" db="EMBL/GenBank/DDBJ databases">
        <title>Paenibacillus spongiae sp. nov., isolated from marine sponge.</title>
        <authorList>
            <person name="Li Z."/>
            <person name="Zhang M."/>
        </authorList>
    </citation>
    <scope>NUCLEOTIDE SEQUENCE</scope>
    <source>
        <strain evidence="1">PHS-Z3</strain>
    </source>
</reference>
<evidence type="ECO:0000313" key="1">
    <source>
        <dbReference type="EMBL" id="UVI33676.1"/>
    </source>
</evidence>
<protein>
    <submittedName>
        <fullName evidence="1">Baseplate assembly protein</fullName>
    </submittedName>
</protein>
<accession>A0ABY5SIA2</accession>
<gene>
    <name evidence="1" type="ORF">L1F29_18110</name>
</gene>